<dbReference type="InterPro" id="IPR001867">
    <property type="entry name" value="OmpR/PhoB-type_DNA-bd"/>
</dbReference>
<organism evidence="12 13">
    <name type="scientific">Ferriphaselus amnicola</name>
    <dbReference type="NCBI Taxonomy" id="1188319"/>
    <lineage>
        <taxon>Bacteria</taxon>
        <taxon>Pseudomonadati</taxon>
        <taxon>Pseudomonadota</taxon>
        <taxon>Betaproteobacteria</taxon>
        <taxon>Nitrosomonadales</taxon>
        <taxon>Gallionellaceae</taxon>
        <taxon>Ferriphaselus</taxon>
    </lineage>
</organism>
<dbReference type="FunFam" id="1.10.10.10:FF:000099">
    <property type="entry name" value="Two-component system response regulator TorR"/>
    <property type="match status" value="1"/>
</dbReference>
<keyword evidence="4" id="KW-0902">Two-component regulatory system</keyword>
<feature type="domain" description="Response regulatory" evidence="10">
    <location>
        <begin position="4"/>
        <end position="117"/>
    </location>
</feature>
<keyword evidence="6 9" id="KW-0238">DNA-binding</keyword>
<dbReference type="OrthoDB" id="8544854at2"/>
<dbReference type="AlphaFoldDB" id="A0A2Z6GAG9"/>
<dbReference type="Gene3D" id="3.40.50.2300">
    <property type="match status" value="1"/>
</dbReference>
<comment type="subcellular location">
    <subcellularLocation>
        <location evidence="1">Cytoplasm</location>
    </subcellularLocation>
</comment>
<dbReference type="PROSITE" id="PS50110">
    <property type="entry name" value="RESPONSE_REGULATORY"/>
    <property type="match status" value="1"/>
</dbReference>
<keyword evidence="13" id="KW-1185">Reference proteome</keyword>
<feature type="domain" description="OmpR/PhoB-type" evidence="11">
    <location>
        <begin position="125"/>
        <end position="224"/>
    </location>
</feature>
<accession>A0A2Z6GAG9</accession>
<dbReference type="Pfam" id="PF00072">
    <property type="entry name" value="Response_reg"/>
    <property type="match status" value="1"/>
</dbReference>
<dbReference type="GO" id="GO:0000156">
    <property type="term" value="F:phosphorelay response regulator activity"/>
    <property type="evidence" value="ECO:0007669"/>
    <property type="project" value="TreeGrafter"/>
</dbReference>
<gene>
    <name evidence="12" type="ORF">OYT1_ch0990</name>
</gene>
<evidence type="ECO:0000256" key="2">
    <source>
        <dbReference type="ARBA" id="ARBA00022490"/>
    </source>
</evidence>
<proteinExistence type="predicted"/>
<dbReference type="Pfam" id="PF00486">
    <property type="entry name" value="Trans_reg_C"/>
    <property type="match status" value="1"/>
</dbReference>
<evidence type="ECO:0000313" key="12">
    <source>
        <dbReference type="EMBL" id="BBE50551.1"/>
    </source>
</evidence>
<protein>
    <submittedName>
        <fullName evidence="12">Transcriptional regulatory protein OmpR</fullName>
    </submittedName>
</protein>
<evidence type="ECO:0000256" key="5">
    <source>
        <dbReference type="ARBA" id="ARBA00023015"/>
    </source>
</evidence>
<sequence length="233" mass="26033">MNHRILIIDDDERLCAMLQQYLGNAGYSVAARHAIAPGLLALKQASFDALVLDLMLPDGDGLDACRQLRVFSSIPVLMLTARGEAMDRILGLEMGADDYLPKPFEPRELLARLKAILRRGTPSNSDVLRFGRLEIDRGARLVRVDGKPCEMTSYQFDLLLALAERPGRVMSREQLLDAVKGEPLEAFDRTIDVHISRIRAAVEDDPKHPRRILTLRGAGYVFARSQDEQERGA</sequence>
<evidence type="ECO:0000313" key="13">
    <source>
        <dbReference type="Proteomes" id="UP000033070"/>
    </source>
</evidence>
<dbReference type="EMBL" id="AP018738">
    <property type="protein sequence ID" value="BBE50551.1"/>
    <property type="molecule type" value="Genomic_DNA"/>
</dbReference>
<evidence type="ECO:0000259" key="11">
    <source>
        <dbReference type="PROSITE" id="PS51755"/>
    </source>
</evidence>
<feature type="modified residue" description="4-aspartylphosphate" evidence="8">
    <location>
        <position position="53"/>
    </location>
</feature>
<dbReference type="Gene3D" id="6.10.250.690">
    <property type="match status" value="1"/>
</dbReference>
<reference evidence="12 13" key="1">
    <citation type="submission" date="2018-06" db="EMBL/GenBank/DDBJ databases">
        <title>OYT1 Genome Sequencing.</title>
        <authorList>
            <person name="Kato S."/>
            <person name="Itoh T."/>
            <person name="Ohkuma M."/>
        </authorList>
    </citation>
    <scope>NUCLEOTIDE SEQUENCE [LARGE SCALE GENOMIC DNA]</scope>
    <source>
        <strain evidence="12 13">OYT1</strain>
    </source>
</reference>
<dbReference type="PROSITE" id="PS51755">
    <property type="entry name" value="OMPR_PHOB"/>
    <property type="match status" value="1"/>
</dbReference>
<dbReference type="SUPFAM" id="SSF52172">
    <property type="entry name" value="CheY-like"/>
    <property type="match status" value="1"/>
</dbReference>
<keyword evidence="3 8" id="KW-0597">Phosphoprotein</keyword>
<evidence type="ECO:0000256" key="7">
    <source>
        <dbReference type="ARBA" id="ARBA00023163"/>
    </source>
</evidence>
<dbReference type="CDD" id="cd00383">
    <property type="entry name" value="trans_reg_C"/>
    <property type="match status" value="1"/>
</dbReference>
<dbReference type="PANTHER" id="PTHR48111">
    <property type="entry name" value="REGULATOR OF RPOS"/>
    <property type="match status" value="1"/>
</dbReference>
<dbReference type="RefSeq" id="WP_062627017.1">
    <property type="nucleotide sequence ID" value="NZ_AP018738.1"/>
</dbReference>
<dbReference type="STRING" id="1188319.OYT1_01859"/>
<keyword evidence="7" id="KW-0804">Transcription</keyword>
<dbReference type="GO" id="GO:0005829">
    <property type="term" value="C:cytosol"/>
    <property type="evidence" value="ECO:0007669"/>
    <property type="project" value="TreeGrafter"/>
</dbReference>
<dbReference type="InterPro" id="IPR036388">
    <property type="entry name" value="WH-like_DNA-bd_sf"/>
</dbReference>
<keyword evidence="2" id="KW-0963">Cytoplasm</keyword>
<dbReference type="InterPro" id="IPR011006">
    <property type="entry name" value="CheY-like_superfamily"/>
</dbReference>
<dbReference type="SUPFAM" id="SSF46894">
    <property type="entry name" value="C-terminal effector domain of the bipartite response regulators"/>
    <property type="match status" value="1"/>
</dbReference>
<dbReference type="GO" id="GO:0006355">
    <property type="term" value="P:regulation of DNA-templated transcription"/>
    <property type="evidence" value="ECO:0007669"/>
    <property type="project" value="InterPro"/>
</dbReference>
<dbReference type="KEGG" id="fam:OYT1_ch0990"/>
<evidence type="ECO:0000256" key="9">
    <source>
        <dbReference type="PROSITE-ProRule" id="PRU01091"/>
    </source>
</evidence>
<keyword evidence="5" id="KW-0805">Transcription regulation</keyword>
<dbReference type="Gene3D" id="1.10.10.10">
    <property type="entry name" value="Winged helix-like DNA-binding domain superfamily/Winged helix DNA-binding domain"/>
    <property type="match status" value="1"/>
</dbReference>
<evidence type="ECO:0000256" key="6">
    <source>
        <dbReference type="ARBA" id="ARBA00023125"/>
    </source>
</evidence>
<evidence type="ECO:0000256" key="3">
    <source>
        <dbReference type="ARBA" id="ARBA00022553"/>
    </source>
</evidence>
<dbReference type="InterPro" id="IPR016032">
    <property type="entry name" value="Sig_transdc_resp-reg_C-effctor"/>
</dbReference>
<evidence type="ECO:0000256" key="1">
    <source>
        <dbReference type="ARBA" id="ARBA00004496"/>
    </source>
</evidence>
<feature type="DNA-binding region" description="OmpR/PhoB-type" evidence="9">
    <location>
        <begin position="125"/>
        <end position="224"/>
    </location>
</feature>
<dbReference type="GO" id="GO:0000976">
    <property type="term" value="F:transcription cis-regulatory region binding"/>
    <property type="evidence" value="ECO:0007669"/>
    <property type="project" value="TreeGrafter"/>
</dbReference>
<dbReference type="SMART" id="SM00862">
    <property type="entry name" value="Trans_reg_C"/>
    <property type="match status" value="1"/>
</dbReference>
<dbReference type="SMART" id="SM00448">
    <property type="entry name" value="REC"/>
    <property type="match status" value="1"/>
</dbReference>
<name>A0A2Z6GAG9_9PROT</name>
<evidence type="ECO:0000256" key="4">
    <source>
        <dbReference type="ARBA" id="ARBA00023012"/>
    </source>
</evidence>
<dbReference type="PANTHER" id="PTHR48111:SF4">
    <property type="entry name" value="DNA-BINDING DUAL TRANSCRIPTIONAL REGULATOR OMPR"/>
    <property type="match status" value="1"/>
</dbReference>
<evidence type="ECO:0000256" key="8">
    <source>
        <dbReference type="PROSITE-ProRule" id="PRU00169"/>
    </source>
</evidence>
<dbReference type="InterPro" id="IPR001789">
    <property type="entry name" value="Sig_transdc_resp-reg_receiver"/>
</dbReference>
<evidence type="ECO:0000259" key="10">
    <source>
        <dbReference type="PROSITE" id="PS50110"/>
    </source>
</evidence>
<dbReference type="GO" id="GO:0032993">
    <property type="term" value="C:protein-DNA complex"/>
    <property type="evidence" value="ECO:0007669"/>
    <property type="project" value="TreeGrafter"/>
</dbReference>
<dbReference type="InterPro" id="IPR039420">
    <property type="entry name" value="WalR-like"/>
</dbReference>
<dbReference type="Proteomes" id="UP000033070">
    <property type="component" value="Chromosome"/>
</dbReference>